<feature type="region of interest" description="Disordered" evidence="1">
    <location>
        <begin position="1"/>
        <end position="23"/>
    </location>
</feature>
<accession>A0ABP5GZ57</accession>
<evidence type="ECO:0000256" key="1">
    <source>
        <dbReference type="SAM" id="MobiDB-lite"/>
    </source>
</evidence>
<reference evidence="4" key="1">
    <citation type="journal article" date="2019" name="Int. J. Syst. Evol. Microbiol.">
        <title>The Global Catalogue of Microorganisms (GCM) 10K type strain sequencing project: providing services to taxonomists for standard genome sequencing and annotation.</title>
        <authorList>
            <consortium name="The Broad Institute Genomics Platform"/>
            <consortium name="The Broad Institute Genome Sequencing Center for Infectious Disease"/>
            <person name="Wu L."/>
            <person name="Ma J."/>
        </authorList>
    </citation>
    <scope>NUCLEOTIDE SEQUENCE [LARGE SCALE GENOMIC DNA]</scope>
    <source>
        <strain evidence="4">JCM 16014</strain>
    </source>
</reference>
<evidence type="ECO:0000256" key="2">
    <source>
        <dbReference type="SAM" id="Phobius"/>
    </source>
</evidence>
<gene>
    <name evidence="3" type="ORF">GCM10009839_81810</name>
</gene>
<dbReference type="RefSeq" id="WP_344671115.1">
    <property type="nucleotide sequence ID" value="NZ_BAAAQN010000074.1"/>
</dbReference>
<keyword evidence="4" id="KW-1185">Reference proteome</keyword>
<keyword evidence="2" id="KW-1133">Transmembrane helix</keyword>
<feature type="transmembrane region" description="Helical" evidence="2">
    <location>
        <begin position="44"/>
        <end position="67"/>
    </location>
</feature>
<proteinExistence type="predicted"/>
<name>A0ABP5GZ57_9ACTN</name>
<dbReference type="Proteomes" id="UP001500751">
    <property type="component" value="Unassembled WGS sequence"/>
</dbReference>
<dbReference type="EMBL" id="BAAAQN010000074">
    <property type="protein sequence ID" value="GAA2059222.1"/>
    <property type="molecule type" value="Genomic_DNA"/>
</dbReference>
<feature type="compositionally biased region" description="Gly residues" evidence="1">
    <location>
        <begin position="71"/>
        <end position="81"/>
    </location>
</feature>
<organism evidence="3 4">
    <name type="scientific">Catenulispora yoronensis</name>
    <dbReference type="NCBI Taxonomy" id="450799"/>
    <lineage>
        <taxon>Bacteria</taxon>
        <taxon>Bacillati</taxon>
        <taxon>Actinomycetota</taxon>
        <taxon>Actinomycetes</taxon>
        <taxon>Catenulisporales</taxon>
        <taxon>Catenulisporaceae</taxon>
        <taxon>Catenulispora</taxon>
    </lineage>
</organism>
<keyword evidence="2" id="KW-0472">Membrane</keyword>
<feature type="compositionally biased region" description="Basic and acidic residues" evidence="1">
    <location>
        <begin position="1"/>
        <end position="15"/>
    </location>
</feature>
<sequence>MQAQEEFRSRLREDLTTTSQPPVGALAADALAAGRRIRRRQRTLRAVGGTAAVAVVAVGSAAIAGSFGSDTGSGPGVGAVGPGAVRTTATAPSQSAPSQSAPTRPDPSRSSTSPTAPSRTHGSWTVPPAAKVKVPEWVTPRAIVAQAEHILPAGTQFSALSGDYAWAGGDPRELWAVSGRLTIGTLTEGTALEVTLHKYNGIPSGGASCSAPTTCDREVLNDGAVVEVAHHSGLSGQGSYVWLFRTDGMSIQVSAKDASKISDDELFAIASDGAFGSLKMEKSFVQQAESTVKGDFMNPPTP</sequence>
<keyword evidence="2" id="KW-0812">Transmembrane</keyword>
<protein>
    <submittedName>
        <fullName evidence="3">Uncharacterized protein</fullName>
    </submittedName>
</protein>
<evidence type="ECO:0000313" key="4">
    <source>
        <dbReference type="Proteomes" id="UP001500751"/>
    </source>
</evidence>
<comment type="caution">
    <text evidence="3">The sequence shown here is derived from an EMBL/GenBank/DDBJ whole genome shotgun (WGS) entry which is preliminary data.</text>
</comment>
<evidence type="ECO:0000313" key="3">
    <source>
        <dbReference type="EMBL" id="GAA2059222.1"/>
    </source>
</evidence>
<feature type="region of interest" description="Disordered" evidence="1">
    <location>
        <begin position="66"/>
        <end position="128"/>
    </location>
</feature>
<feature type="compositionally biased region" description="Low complexity" evidence="1">
    <location>
        <begin position="82"/>
        <end position="120"/>
    </location>
</feature>